<feature type="compositionally biased region" description="Polar residues" evidence="3">
    <location>
        <begin position="1"/>
        <end position="16"/>
    </location>
</feature>
<evidence type="ECO:0000256" key="3">
    <source>
        <dbReference type="SAM" id="MobiDB-lite"/>
    </source>
</evidence>
<dbReference type="PROSITE" id="PS51087">
    <property type="entry name" value="APAG"/>
    <property type="match status" value="1"/>
</dbReference>
<dbReference type="InterPro" id="IPR050718">
    <property type="entry name" value="ApaG-like"/>
</dbReference>
<evidence type="ECO:0000313" key="6">
    <source>
        <dbReference type="Proteomes" id="UP000321405"/>
    </source>
</evidence>
<dbReference type="NCBIfam" id="NF003967">
    <property type="entry name" value="PRK05461.1"/>
    <property type="match status" value="1"/>
</dbReference>
<dbReference type="PANTHER" id="PTHR47191">
    <property type="entry name" value="OS05G0170800 PROTEIN"/>
    <property type="match status" value="1"/>
</dbReference>
<name>A0A511BTQ3_9PROT</name>
<evidence type="ECO:0000256" key="2">
    <source>
        <dbReference type="HAMAP-Rule" id="MF_00791"/>
    </source>
</evidence>
<feature type="domain" description="ApaG" evidence="4">
    <location>
        <begin position="41"/>
        <end position="166"/>
    </location>
</feature>
<dbReference type="InterPro" id="IPR007474">
    <property type="entry name" value="ApaG_domain"/>
</dbReference>
<comment type="caution">
    <text evidence="5">The sequence shown here is derived from an EMBL/GenBank/DDBJ whole genome shotgun (WGS) entry which is preliminary data.</text>
</comment>
<reference evidence="5 6" key="1">
    <citation type="submission" date="2019-07" db="EMBL/GenBank/DDBJ databases">
        <title>Whole genome shotgun sequence of Swaminathania salitolerans NBRC 104436.</title>
        <authorList>
            <person name="Hosoyama A."/>
            <person name="Uohara A."/>
            <person name="Ohji S."/>
            <person name="Ichikawa N."/>
        </authorList>
    </citation>
    <scope>NUCLEOTIDE SEQUENCE [LARGE SCALE GENOMIC DNA]</scope>
    <source>
        <strain evidence="5 6">NBRC 104436</strain>
    </source>
</reference>
<organism evidence="5 6">
    <name type="scientific">Swaminathania salitolerans</name>
    <dbReference type="NCBI Taxonomy" id="182838"/>
    <lineage>
        <taxon>Bacteria</taxon>
        <taxon>Pseudomonadati</taxon>
        <taxon>Pseudomonadota</taxon>
        <taxon>Alphaproteobacteria</taxon>
        <taxon>Acetobacterales</taxon>
        <taxon>Acetobacteraceae</taxon>
        <taxon>Swaminathania</taxon>
    </lineage>
</organism>
<dbReference type="EMBL" id="BJVC01000001">
    <property type="protein sequence ID" value="GEL01348.1"/>
    <property type="molecule type" value="Genomic_DNA"/>
</dbReference>
<dbReference type="Pfam" id="PF04379">
    <property type="entry name" value="DUF525"/>
    <property type="match status" value="1"/>
</dbReference>
<proteinExistence type="inferred from homology"/>
<evidence type="ECO:0000313" key="5">
    <source>
        <dbReference type="EMBL" id="GEL01348.1"/>
    </source>
</evidence>
<dbReference type="SUPFAM" id="SSF110069">
    <property type="entry name" value="ApaG-like"/>
    <property type="match status" value="1"/>
</dbReference>
<dbReference type="Proteomes" id="UP000321405">
    <property type="component" value="Unassembled WGS sequence"/>
</dbReference>
<dbReference type="PANTHER" id="PTHR47191:SF2">
    <property type="entry name" value="OS05G0170800 PROTEIN"/>
    <property type="match status" value="1"/>
</dbReference>
<dbReference type="Gene3D" id="2.60.40.1470">
    <property type="entry name" value="ApaG domain"/>
    <property type="match status" value="1"/>
</dbReference>
<accession>A0A511BTQ3</accession>
<evidence type="ECO:0000259" key="4">
    <source>
        <dbReference type="PROSITE" id="PS51087"/>
    </source>
</evidence>
<protein>
    <recommendedName>
        <fullName evidence="1 2">Protein ApaG</fullName>
    </recommendedName>
</protein>
<dbReference type="InterPro" id="IPR036767">
    <property type="entry name" value="ApaG_sf"/>
</dbReference>
<keyword evidence="6" id="KW-1185">Reference proteome</keyword>
<feature type="region of interest" description="Disordered" evidence="3">
    <location>
        <begin position="1"/>
        <end position="22"/>
    </location>
</feature>
<gene>
    <name evidence="2 5" type="primary">apaG</name>
    <name evidence="5" type="ORF">SSA02_05110</name>
</gene>
<evidence type="ECO:0000256" key="1">
    <source>
        <dbReference type="ARBA" id="ARBA00017693"/>
    </source>
</evidence>
<sequence length="169" mass="18498">MRSARSSSYKAGMSQNPVPPRLAADPEAALADAMEAAPRYEAITDDVTVVVRVFWLEDQSQPDEHHHAWAYHIRIENGGSETIQLLSRYWAITDGRGKTDHVHGDGVIGEQPVLAAGESFEYTSGVALPTPCGFMQGCYHMINPSSGARFEIAIPLFSLDSPHRLGLIH</sequence>
<dbReference type="InterPro" id="IPR023065">
    <property type="entry name" value="Uncharacterised_ApaG"/>
</dbReference>
<dbReference type="HAMAP" id="MF_00791">
    <property type="entry name" value="ApaG"/>
    <property type="match status" value="1"/>
</dbReference>
<dbReference type="AlphaFoldDB" id="A0A511BTQ3"/>